<evidence type="ECO:0000313" key="5">
    <source>
        <dbReference type="Proteomes" id="UP000679307"/>
    </source>
</evidence>
<organism evidence="4 5">
    <name type="scientific">Nocardioides aquaticus</name>
    <dbReference type="NCBI Taxonomy" id="160826"/>
    <lineage>
        <taxon>Bacteria</taxon>
        <taxon>Bacillati</taxon>
        <taxon>Actinomycetota</taxon>
        <taxon>Actinomycetes</taxon>
        <taxon>Propionibacteriales</taxon>
        <taxon>Nocardioidaceae</taxon>
        <taxon>Nocardioides</taxon>
    </lineage>
</organism>
<evidence type="ECO:0000313" key="4">
    <source>
        <dbReference type="EMBL" id="QVT81001.1"/>
    </source>
</evidence>
<evidence type="ECO:0000256" key="2">
    <source>
        <dbReference type="HAMAP-Rule" id="MF_00984"/>
    </source>
</evidence>
<dbReference type="EMBL" id="CP075371">
    <property type="protein sequence ID" value="QVT81001.1"/>
    <property type="molecule type" value="Genomic_DNA"/>
</dbReference>
<comment type="subunit">
    <text evidence="2">Homotetramer.</text>
</comment>
<dbReference type="PANTHER" id="PTHR10302">
    <property type="entry name" value="SINGLE-STRANDED DNA-BINDING PROTEIN"/>
    <property type="match status" value="1"/>
</dbReference>
<dbReference type="RefSeq" id="WP_214056448.1">
    <property type="nucleotide sequence ID" value="NZ_BAAAHS010000015.1"/>
</dbReference>
<evidence type="ECO:0000256" key="3">
    <source>
        <dbReference type="PIRNR" id="PIRNR002070"/>
    </source>
</evidence>
<dbReference type="Proteomes" id="UP000679307">
    <property type="component" value="Chromosome"/>
</dbReference>
<proteinExistence type="inferred from homology"/>
<dbReference type="InterPro" id="IPR012340">
    <property type="entry name" value="NA-bd_OB-fold"/>
</dbReference>
<dbReference type="SUPFAM" id="SSF50249">
    <property type="entry name" value="Nucleic acid-binding proteins"/>
    <property type="match status" value="1"/>
</dbReference>
<dbReference type="GO" id="GO:0003677">
    <property type="term" value="F:DNA binding"/>
    <property type="evidence" value="ECO:0007669"/>
    <property type="project" value="UniProtKB-KW"/>
</dbReference>
<dbReference type="PANTHER" id="PTHR10302:SF27">
    <property type="entry name" value="SINGLE-STRANDED DNA-BINDING PROTEIN"/>
    <property type="match status" value="1"/>
</dbReference>
<sequence length="133" mass="14301">MSNETLVTLQGWIGGEVALRLAGDVPVTSFRVGCTPRRWNRRTETWGDAETQWYTVNAWRGLAENCAASLHKGQPVVVHGRLAARTWTGKDGVAVTTHEVEAVLVGHDLARGSTVFTRTAAATPAEPGEHVAA</sequence>
<dbReference type="CDD" id="cd04496">
    <property type="entry name" value="SSB_OBF"/>
    <property type="match status" value="1"/>
</dbReference>
<dbReference type="PIRSF" id="PIRSF002070">
    <property type="entry name" value="SSB"/>
    <property type="match status" value="1"/>
</dbReference>
<gene>
    <name evidence="4" type="primary">ssb1</name>
    <name evidence="4" type="ORF">ENKNEFLB_03404</name>
</gene>
<keyword evidence="5" id="KW-1185">Reference proteome</keyword>
<comment type="caution">
    <text evidence="2">Lacks conserved residue(s) required for the propagation of feature annotation.</text>
</comment>
<accession>A0ABX8EN00</accession>
<dbReference type="Pfam" id="PF00436">
    <property type="entry name" value="SSB"/>
    <property type="match status" value="1"/>
</dbReference>
<keyword evidence="1 2" id="KW-0238">DNA-binding</keyword>
<dbReference type="NCBIfam" id="TIGR00621">
    <property type="entry name" value="ssb"/>
    <property type="match status" value="1"/>
</dbReference>
<dbReference type="InterPro" id="IPR000424">
    <property type="entry name" value="Primosome_PriB/ssb"/>
</dbReference>
<name>A0ABX8EN00_9ACTN</name>
<dbReference type="PROSITE" id="PS50935">
    <property type="entry name" value="SSB"/>
    <property type="match status" value="1"/>
</dbReference>
<dbReference type="HAMAP" id="MF_00984">
    <property type="entry name" value="SSB"/>
    <property type="match status" value="1"/>
</dbReference>
<protein>
    <recommendedName>
        <fullName evidence="2 3">Single-stranded DNA-binding protein</fullName>
        <shortName evidence="2">SSB</shortName>
    </recommendedName>
</protein>
<evidence type="ECO:0000256" key="1">
    <source>
        <dbReference type="ARBA" id="ARBA00023125"/>
    </source>
</evidence>
<dbReference type="Gene3D" id="2.40.50.140">
    <property type="entry name" value="Nucleic acid-binding proteins"/>
    <property type="match status" value="1"/>
</dbReference>
<dbReference type="InterPro" id="IPR011344">
    <property type="entry name" value="ssDNA-bd"/>
</dbReference>
<reference evidence="4 5" key="1">
    <citation type="submission" date="2021-05" db="EMBL/GenBank/DDBJ databases">
        <title>Complete genome of Nocardioides aquaticus KCTC 9944T isolated from meromictic and hypersaline Ekho Lake, Antarctica.</title>
        <authorList>
            <person name="Hwang K."/>
            <person name="Kim K.M."/>
            <person name="Choe H."/>
        </authorList>
    </citation>
    <scope>NUCLEOTIDE SEQUENCE [LARGE SCALE GENOMIC DNA]</scope>
    <source>
        <strain evidence="4 5">KCTC 9944</strain>
    </source>
</reference>